<evidence type="ECO:0000256" key="1">
    <source>
        <dbReference type="ARBA" id="ARBA00023159"/>
    </source>
</evidence>
<feature type="domain" description="Ada DNA repair metal-binding" evidence="2">
    <location>
        <begin position="28"/>
        <end position="76"/>
    </location>
</feature>
<dbReference type="Pfam" id="PF02805">
    <property type="entry name" value="Ada_Zn_binding"/>
    <property type="match status" value="1"/>
</dbReference>
<keyword evidence="1" id="KW-0010">Activator</keyword>
<evidence type="ECO:0000313" key="3">
    <source>
        <dbReference type="EMBL" id="GAA2399393.1"/>
    </source>
</evidence>
<gene>
    <name evidence="3" type="ORF">GCM10010191_02960</name>
</gene>
<dbReference type="InterPro" id="IPR004026">
    <property type="entry name" value="Ada_DNA_repair_Zn-bd"/>
</dbReference>
<dbReference type="EMBL" id="BAAARW010000001">
    <property type="protein sequence ID" value="GAA2399393.1"/>
    <property type="molecule type" value="Genomic_DNA"/>
</dbReference>
<evidence type="ECO:0000313" key="4">
    <source>
        <dbReference type="Proteomes" id="UP001501231"/>
    </source>
</evidence>
<name>A0ABP5VEK0_9ACTN</name>
<keyword evidence="4" id="KW-1185">Reference proteome</keyword>
<dbReference type="RefSeq" id="WP_344586429.1">
    <property type="nucleotide sequence ID" value="NZ_BAAARW010000001.1"/>
</dbReference>
<protein>
    <submittedName>
        <fullName evidence="3">Ada metal-binding domain-containing protein</fullName>
    </submittedName>
</protein>
<proteinExistence type="predicted"/>
<dbReference type="InterPro" id="IPR035451">
    <property type="entry name" value="Ada-like_dom_sf"/>
</dbReference>
<dbReference type="Proteomes" id="UP001501231">
    <property type="component" value="Unassembled WGS sequence"/>
</dbReference>
<sequence>MTHVTYTLLGADGRPYQSSTPGTLGGHRRGRLYGRLECPSALRAVARGHYVEHRVFFADEPTAIAAGYRPCAACLPAEYARWKATS</sequence>
<comment type="caution">
    <text evidence="3">The sequence shown here is derived from an EMBL/GenBank/DDBJ whole genome shotgun (WGS) entry which is preliminary data.</text>
</comment>
<reference evidence="4" key="1">
    <citation type="journal article" date="2019" name="Int. J. Syst. Evol. Microbiol.">
        <title>The Global Catalogue of Microorganisms (GCM) 10K type strain sequencing project: providing services to taxonomists for standard genome sequencing and annotation.</title>
        <authorList>
            <consortium name="The Broad Institute Genomics Platform"/>
            <consortium name="The Broad Institute Genome Sequencing Center for Infectious Disease"/>
            <person name="Wu L."/>
            <person name="Ma J."/>
        </authorList>
    </citation>
    <scope>NUCLEOTIDE SEQUENCE [LARGE SCALE GENOMIC DNA]</scope>
    <source>
        <strain evidence="4">JCM 3325</strain>
    </source>
</reference>
<dbReference type="SUPFAM" id="SSF57884">
    <property type="entry name" value="Ada DNA repair protein, N-terminal domain (N-Ada 10)"/>
    <property type="match status" value="1"/>
</dbReference>
<evidence type="ECO:0000259" key="2">
    <source>
        <dbReference type="Pfam" id="PF02805"/>
    </source>
</evidence>
<dbReference type="Gene3D" id="3.40.10.10">
    <property type="entry name" value="DNA Methylphosphotriester Repair Domain"/>
    <property type="match status" value="1"/>
</dbReference>
<organism evidence="3 4">
    <name type="scientific">Actinomadura vinacea</name>
    <dbReference type="NCBI Taxonomy" id="115336"/>
    <lineage>
        <taxon>Bacteria</taxon>
        <taxon>Bacillati</taxon>
        <taxon>Actinomycetota</taxon>
        <taxon>Actinomycetes</taxon>
        <taxon>Streptosporangiales</taxon>
        <taxon>Thermomonosporaceae</taxon>
        <taxon>Actinomadura</taxon>
    </lineage>
</organism>
<accession>A0ABP5VEK0</accession>